<accession>A0A433ZVE5</accession>
<sequence>MTINKKQTSAKLASQAAGVLADKNSSPLIKKLAASVLAQSNTTKQTGADMETLASDVLKSDQYDEKTKAFAASALSQANKERFSPRK</sequence>
<proteinExistence type="predicted"/>
<dbReference type="AlphaFoldDB" id="A0A433ZVE5"/>
<dbReference type="Proteomes" id="UP000286908">
    <property type="component" value="Unassembled WGS sequence"/>
</dbReference>
<reference evidence="1 2" key="1">
    <citation type="submission" date="2017-08" db="EMBL/GenBank/DDBJ databases">
        <title>Draft genome sequence of pheromone producing symbiont Morganella morganii, of the female New Zealand grass grub Costelytra giveni.</title>
        <authorList>
            <person name="Laugraud A."/>
            <person name="Young S.D."/>
            <person name="Hurst M.H."/>
        </authorList>
    </citation>
    <scope>NUCLEOTIDE SEQUENCE [LARGE SCALE GENOMIC DNA]</scope>
    <source>
        <strain evidence="1 2">MMsCG</strain>
    </source>
</reference>
<evidence type="ECO:0000313" key="2">
    <source>
        <dbReference type="Proteomes" id="UP000286908"/>
    </source>
</evidence>
<gene>
    <name evidence="1" type="ORF">CKG00_06480</name>
</gene>
<name>A0A433ZVE5_MORMO</name>
<dbReference type="EMBL" id="NRQY01000001">
    <property type="protein sequence ID" value="RUT66081.1"/>
    <property type="molecule type" value="Genomic_DNA"/>
</dbReference>
<evidence type="ECO:0000313" key="1">
    <source>
        <dbReference type="EMBL" id="RUT66081.1"/>
    </source>
</evidence>
<organism evidence="1 2">
    <name type="scientific">Morganella morganii</name>
    <name type="common">Proteus morganii</name>
    <dbReference type="NCBI Taxonomy" id="582"/>
    <lineage>
        <taxon>Bacteria</taxon>
        <taxon>Pseudomonadati</taxon>
        <taxon>Pseudomonadota</taxon>
        <taxon>Gammaproteobacteria</taxon>
        <taxon>Enterobacterales</taxon>
        <taxon>Morganellaceae</taxon>
        <taxon>Morganella</taxon>
    </lineage>
</organism>
<protein>
    <submittedName>
        <fullName evidence="1">Uncharacterized protein</fullName>
    </submittedName>
</protein>
<comment type="caution">
    <text evidence="1">The sequence shown here is derived from an EMBL/GenBank/DDBJ whole genome shotgun (WGS) entry which is preliminary data.</text>
</comment>